<dbReference type="Proteomes" id="UP000770015">
    <property type="component" value="Unassembled WGS sequence"/>
</dbReference>
<dbReference type="OrthoDB" id="41492at2759"/>
<dbReference type="Pfam" id="PF02423">
    <property type="entry name" value="OCD_Mu_crystall"/>
    <property type="match status" value="1"/>
</dbReference>
<dbReference type="PANTHER" id="PTHR13812:SF23">
    <property type="entry name" value="PRNX PROTEIN"/>
    <property type="match status" value="1"/>
</dbReference>
<comment type="caution">
    <text evidence="1">The sequence shown here is derived from an EMBL/GenBank/DDBJ whole genome shotgun (WGS) entry which is preliminary data.</text>
</comment>
<reference evidence="1" key="1">
    <citation type="journal article" date="2021" name="Nat. Commun.">
        <title>Genetic determinants of endophytism in the Arabidopsis root mycobiome.</title>
        <authorList>
            <person name="Mesny F."/>
            <person name="Miyauchi S."/>
            <person name="Thiergart T."/>
            <person name="Pickel B."/>
            <person name="Atanasova L."/>
            <person name="Karlsson M."/>
            <person name="Huettel B."/>
            <person name="Barry K.W."/>
            <person name="Haridas S."/>
            <person name="Chen C."/>
            <person name="Bauer D."/>
            <person name="Andreopoulos W."/>
            <person name="Pangilinan J."/>
            <person name="LaButti K."/>
            <person name="Riley R."/>
            <person name="Lipzen A."/>
            <person name="Clum A."/>
            <person name="Drula E."/>
            <person name="Henrissat B."/>
            <person name="Kohler A."/>
            <person name="Grigoriev I.V."/>
            <person name="Martin F.M."/>
            <person name="Hacquard S."/>
        </authorList>
    </citation>
    <scope>NUCLEOTIDE SEQUENCE</scope>
    <source>
        <strain evidence="1">MPI-SDFR-AT-0117</strain>
    </source>
</reference>
<accession>A0A9P8V7N9</accession>
<dbReference type="InterPro" id="IPR003462">
    <property type="entry name" value="ODC_Mu_crystall"/>
</dbReference>
<proteinExistence type="predicted"/>
<keyword evidence="2" id="KW-1185">Reference proteome</keyword>
<dbReference type="InterPro" id="IPR036291">
    <property type="entry name" value="NAD(P)-bd_dom_sf"/>
</dbReference>
<dbReference type="Gene3D" id="3.30.1780.10">
    <property type="entry name" value="ornithine cyclodeaminase, domain 1"/>
    <property type="match status" value="1"/>
</dbReference>
<dbReference type="InterPro" id="IPR023401">
    <property type="entry name" value="ODC_N"/>
</dbReference>
<sequence length="335" mass="36459">MLILKNPDVEALLNNLSTKDCLALLEQLHKTLQECTASRHATDSTIHQPPRESIATKDGNTTLFMPCSVTSSTAIKIVTVSSGGLKGCINMFAPDGKLLGLLNAEQITAFRTSLAVMIPYLRFPGQKSNIIVFGAGKQAEWHIRLALLLGEDVKRITVVNRSSPRGITALYETLRKEHPNVQFDVLLKDAADYDSQLRSRLEASDAIFCCTPATTPHFPHSYLGTRPRFISLIGSYKPSMKEIDSETLLSGGAIFVDSKEDCLIESGELITAGVSEEQLVEIGDLDAFEKALASKGAEKTHVFKCVGFAIMDLLVARELLLLAKEKGVGLDIGDI</sequence>
<gene>
    <name evidence="1" type="ORF">F5X68DRAFT_211763</name>
</gene>
<protein>
    <submittedName>
        <fullName evidence="1">Ornithine cyclodeaminase</fullName>
    </submittedName>
</protein>
<name>A0A9P8V7N9_9PEZI</name>
<evidence type="ECO:0000313" key="2">
    <source>
        <dbReference type="Proteomes" id="UP000770015"/>
    </source>
</evidence>
<dbReference type="GO" id="GO:0005737">
    <property type="term" value="C:cytoplasm"/>
    <property type="evidence" value="ECO:0007669"/>
    <property type="project" value="TreeGrafter"/>
</dbReference>
<organism evidence="1 2">
    <name type="scientific">Plectosphaerella plurivora</name>
    <dbReference type="NCBI Taxonomy" id="936078"/>
    <lineage>
        <taxon>Eukaryota</taxon>
        <taxon>Fungi</taxon>
        <taxon>Dikarya</taxon>
        <taxon>Ascomycota</taxon>
        <taxon>Pezizomycotina</taxon>
        <taxon>Sordariomycetes</taxon>
        <taxon>Hypocreomycetidae</taxon>
        <taxon>Glomerellales</taxon>
        <taxon>Plectosphaerellaceae</taxon>
        <taxon>Plectosphaerella</taxon>
    </lineage>
</organism>
<dbReference type="EMBL" id="JAGSXJ010000019">
    <property type="protein sequence ID" value="KAH6681046.1"/>
    <property type="molecule type" value="Genomic_DNA"/>
</dbReference>
<dbReference type="Gene3D" id="3.40.50.720">
    <property type="entry name" value="NAD(P)-binding Rossmann-like Domain"/>
    <property type="match status" value="1"/>
</dbReference>
<dbReference type="PANTHER" id="PTHR13812">
    <property type="entry name" value="KETIMINE REDUCTASE MU-CRYSTALLIN"/>
    <property type="match status" value="1"/>
</dbReference>
<evidence type="ECO:0000313" key="1">
    <source>
        <dbReference type="EMBL" id="KAH6681046.1"/>
    </source>
</evidence>
<dbReference type="SUPFAM" id="SSF51735">
    <property type="entry name" value="NAD(P)-binding Rossmann-fold domains"/>
    <property type="match status" value="1"/>
</dbReference>
<dbReference type="AlphaFoldDB" id="A0A9P8V7N9"/>